<accession>A0A2T9ZAU6</accession>
<protein>
    <recommendedName>
        <fullName evidence="4">Cytokinin riboside 5'-monophosphate phosphoribohydrolase</fullName>
    </recommendedName>
</protein>
<dbReference type="GO" id="GO:0016799">
    <property type="term" value="F:hydrolase activity, hydrolyzing N-glycosyl compounds"/>
    <property type="evidence" value="ECO:0007669"/>
    <property type="project" value="TreeGrafter"/>
</dbReference>
<gene>
    <name evidence="2" type="ORF">BB560_003868</name>
    <name evidence="1" type="ORF">BB560_005568</name>
</gene>
<dbReference type="STRING" id="133381.A0A2T9ZAU6"/>
<keyword evidence="3" id="KW-1185">Reference proteome</keyword>
<dbReference type="SUPFAM" id="SSF102405">
    <property type="entry name" value="MCP/YpsA-like"/>
    <property type="match status" value="1"/>
</dbReference>
<evidence type="ECO:0000313" key="1">
    <source>
        <dbReference type="EMBL" id="PVU99001.1"/>
    </source>
</evidence>
<dbReference type="Gene3D" id="3.40.50.450">
    <property type="match status" value="1"/>
</dbReference>
<evidence type="ECO:0008006" key="4">
    <source>
        <dbReference type="Google" id="ProtNLM"/>
    </source>
</evidence>
<dbReference type="Pfam" id="PF03641">
    <property type="entry name" value="Lysine_decarbox"/>
    <property type="match status" value="1"/>
</dbReference>
<reference evidence="2 3" key="1">
    <citation type="journal article" date="2018" name="MBio">
        <title>Comparative Genomics Reveals the Core Gene Toolbox for the Fungus-Insect Symbiosis.</title>
        <authorList>
            <person name="Wang Y."/>
            <person name="Stata M."/>
            <person name="Wang W."/>
            <person name="Stajich J.E."/>
            <person name="White M.M."/>
            <person name="Moncalvo J.M."/>
        </authorList>
    </citation>
    <scope>NUCLEOTIDE SEQUENCE [LARGE SCALE GENOMIC DNA]</scope>
    <source>
        <strain evidence="2 3">SC-DP-2</strain>
    </source>
</reference>
<dbReference type="InterPro" id="IPR005269">
    <property type="entry name" value="LOG"/>
</dbReference>
<evidence type="ECO:0000313" key="3">
    <source>
        <dbReference type="Proteomes" id="UP000245609"/>
    </source>
</evidence>
<organism evidence="2 3">
    <name type="scientific">Smittium megazygosporum</name>
    <dbReference type="NCBI Taxonomy" id="133381"/>
    <lineage>
        <taxon>Eukaryota</taxon>
        <taxon>Fungi</taxon>
        <taxon>Fungi incertae sedis</taxon>
        <taxon>Zoopagomycota</taxon>
        <taxon>Kickxellomycotina</taxon>
        <taxon>Harpellomycetes</taxon>
        <taxon>Harpellales</taxon>
        <taxon>Legeriomycetaceae</taxon>
        <taxon>Smittium</taxon>
    </lineage>
</organism>
<dbReference type="PANTHER" id="PTHR31223:SF70">
    <property type="entry name" value="LOG FAMILY PROTEIN YJL055W"/>
    <property type="match status" value="1"/>
</dbReference>
<dbReference type="AlphaFoldDB" id="A0A2T9ZAU6"/>
<evidence type="ECO:0000313" key="2">
    <source>
        <dbReference type="EMBL" id="PVV01702.1"/>
    </source>
</evidence>
<comment type="caution">
    <text evidence="2">The sequence shown here is derived from an EMBL/GenBank/DDBJ whole genome shotgun (WGS) entry which is preliminary data.</text>
</comment>
<dbReference type="InterPro" id="IPR031100">
    <property type="entry name" value="LOG_fam"/>
</dbReference>
<dbReference type="GO" id="GO:0009691">
    <property type="term" value="P:cytokinin biosynthetic process"/>
    <property type="evidence" value="ECO:0007669"/>
    <property type="project" value="InterPro"/>
</dbReference>
<dbReference type="NCBIfam" id="TIGR00730">
    <property type="entry name" value="Rossman fold protein, TIGR00730 family"/>
    <property type="match status" value="1"/>
</dbReference>
<name>A0A2T9ZAU6_9FUNG</name>
<dbReference type="OrthoDB" id="414463at2759"/>
<dbReference type="Proteomes" id="UP000245609">
    <property type="component" value="Unassembled WGS sequence"/>
</dbReference>
<dbReference type="GO" id="GO:0005829">
    <property type="term" value="C:cytosol"/>
    <property type="evidence" value="ECO:0007669"/>
    <property type="project" value="TreeGrafter"/>
</dbReference>
<sequence length="206" mass="22474">MLKKGDFVCIFTGSSLPKDTSIVDAAVLLSKGIAERGYGLVYGGGNSGLMGIVSSGVGKNGGKVVGVIPRALIKKEAPESAEKVEMETIIVHDMHARKRKFLEYGKAFVILPGGVGTFEEFLEFTTWSVLGIHDKPIVVLNTNGFYNPMKEMLKNAVDMGFLSSGNSSVIVFVDTPEEVLDCIETYVAPTSRYKLDWSDMRKEHFV</sequence>
<dbReference type="EMBL" id="MBFS01000877">
    <property type="protein sequence ID" value="PVV01702.1"/>
    <property type="molecule type" value="Genomic_DNA"/>
</dbReference>
<dbReference type="EMBL" id="MBFS01002323">
    <property type="protein sequence ID" value="PVU99001.1"/>
    <property type="molecule type" value="Genomic_DNA"/>
</dbReference>
<dbReference type="PANTHER" id="PTHR31223">
    <property type="entry name" value="LOG FAMILY PROTEIN YJL055W"/>
    <property type="match status" value="1"/>
</dbReference>
<proteinExistence type="predicted"/>